<dbReference type="EMBL" id="JAHVJA010000025">
    <property type="protein sequence ID" value="MBY6142289.1"/>
    <property type="molecule type" value="Genomic_DNA"/>
</dbReference>
<dbReference type="Pfam" id="PF05222">
    <property type="entry name" value="AlaDh_PNT_N"/>
    <property type="match status" value="1"/>
</dbReference>
<protein>
    <submittedName>
        <fullName evidence="2">NAD(P)(+) transhydrogenase (Re/Si-specific) subunit alpha</fullName>
    </submittedName>
</protein>
<dbReference type="Proteomes" id="UP000766629">
    <property type="component" value="Unassembled WGS sequence"/>
</dbReference>
<evidence type="ECO:0000259" key="1">
    <source>
        <dbReference type="Pfam" id="PF05222"/>
    </source>
</evidence>
<evidence type="ECO:0000313" key="3">
    <source>
        <dbReference type="Proteomes" id="UP000766629"/>
    </source>
</evidence>
<keyword evidence="3" id="KW-1185">Reference proteome</keyword>
<dbReference type="InterPro" id="IPR007886">
    <property type="entry name" value="AlaDH/PNT_N"/>
</dbReference>
<organism evidence="2 3">
    <name type="scientific">Leisingera daeponensis</name>
    <dbReference type="NCBI Taxonomy" id="405746"/>
    <lineage>
        <taxon>Bacteria</taxon>
        <taxon>Pseudomonadati</taxon>
        <taxon>Pseudomonadota</taxon>
        <taxon>Alphaproteobacteria</taxon>
        <taxon>Rhodobacterales</taxon>
        <taxon>Roseobacteraceae</taxon>
        <taxon>Leisingera</taxon>
    </lineage>
</organism>
<evidence type="ECO:0000313" key="2">
    <source>
        <dbReference type="EMBL" id="MBY6142289.1"/>
    </source>
</evidence>
<comment type="caution">
    <text evidence="2">The sequence shown here is derived from an EMBL/GenBank/DDBJ whole genome shotgun (WGS) entry which is preliminary data.</text>
</comment>
<dbReference type="Gene3D" id="3.40.50.720">
    <property type="entry name" value="NAD(P)-binding Rossmann-like Domain"/>
    <property type="match status" value="1"/>
</dbReference>
<dbReference type="PANTHER" id="PTHR42795">
    <property type="entry name" value="ALANINE DEHYDROGENASE"/>
    <property type="match status" value="1"/>
</dbReference>
<dbReference type="PANTHER" id="PTHR42795:SF1">
    <property type="entry name" value="ALANINE DEHYDROGENASE"/>
    <property type="match status" value="1"/>
</dbReference>
<dbReference type="SUPFAM" id="SSF52283">
    <property type="entry name" value="Formate/glycerate dehydrogenase catalytic domain-like"/>
    <property type="match status" value="1"/>
</dbReference>
<name>A0ABS7NM69_9RHOB</name>
<proteinExistence type="predicted"/>
<feature type="non-terminal residue" evidence="2">
    <location>
        <position position="54"/>
    </location>
</feature>
<accession>A0ABS7NM69</accession>
<reference evidence="2 3" key="1">
    <citation type="submission" date="2021-06" db="EMBL/GenBank/DDBJ databases">
        <title>50 bacteria genomes isolated from Dapeng, Shenzhen, China.</title>
        <authorList>
            <person name="Zheng W."/>
            <person name="Yu S."/>
            <person name="Huang Y."/>
        </authorList>
    </citation>
    <scope>NUCLEOTIDE SEQUENCE [LARGE SCALE GENOMIC DNA]</scope>
    <source>
        <strain evidence="2 3">DP1N14-2</strain>
    </source>
</reference>
<sequence length="54" mass="5291">MLIGTPREMAAGESRVAMTPESAAQLQKLGYGCAIEAGAGAAAGFSDAAYEAAG</sequence>
<gene>
    <name evidence="2" type="ORF">KUV26_22925</name>
</gene>
<feature type="domain" description="Alanine dehydrogenase/pyridine nucleotide transhydrogenase N-terminal" evidence="1">
    <location>
        <begin position="4"/>
        <end position="54"/>
    </location>
</feature>